<dbReference type="EMBL" id="AP024448">
    <property type="protein sequence ID" value="BCS26972.1"/>
    <property type="molecule type" value="Genomic_DNA"/>
</dbReference>
<proteinExistence type="predicted"/>
<feature type="transmembrane region" description="Helical" evidence="1">
    <location>
        <begin position="30"/>
        <end position="52"/>
    </location>
</feature>
<feature type="transmembrane region" description="Helical" evidence="1">
    <location>
        <begin position="372"/>
        <end position="390"/>
    </location>
</feature>
<dbReference type="PANTHER" id="PTHR37577">
    <property type="entry name" value="INTEGRAL MEMBRANE PROTEIN"/>
    <property type="match status" value="1"/>
</dbReference>
<feature type="transmembrane region" description="Helical" evidence="1">
    <location>
        <begin position="396"/>
        <end position="420"/>
    </location>
</feature>
<dbReference type="PANTHER" id="PTHR37577:SF1">
    <property type="entry name" value="INTEGRAL MEMBRANE PROTEIN"/>
    <property type="match status" value="1"/>
</dbReference>
<feature type="transmembrane region" description="Helical" evidence="1">
    <location>
        <begin position="64"/>
        <end position="87"/>
    </location>
</feature>
<evidence type="ECO:0000256" key="1">
    <source>
        <dbReference type="SAM" id="Phobius"/>
    </source>
</evidence>
<evidence type="ECO:0000313" key="3">
    <source>
        <dbReference type="Proteomes" id="UP000654913"/>
    </source>
</evidence>
<feature type="transmembrane region" description="Helical" evidence="1">
    <location>
        <begin position="158"/>
        <end position="177"/>
    </location>
</feature>
<dbReference type="OrthoDB" id="5427664at2759"/>
<keyword evidence="1" id="KW-1133">Transmembrane helix</keyword>
<gene>
    <name evidence="2" type="ORF">APUU_60020A</name>
</gene>
<feature type="transmembrane region" description="Helical" evidence="1">
    <location>
        <begin position="441"/>
        <end position="460"/>
    </location>
</feature>
<dbReference type="RefSeq" id="XP_041559166.1">
    <property type="nucleotide sequence ID" value="XM_041706819.1"/>
</dbReference>
<keyword evidence="3" id="KW-1185">Reference proteome</keyword>
<keyword evidence="1" id="KW-0812">Transmembrane</keyword>
<reference evidence="2" key="1">
    <citation type="submission" date="2021-01" db="EMBL/GenBank/DDBJ databases">
        <authorList>
            <consortium name="Aspergillus puulaauensis MK2 genome sequencing consortium"/>
            <person name="Kazuki M."/>
            <person name="Futagami T."/>
        </authorList>
    </citation>
    <scope>NUCLEOTIDE SEQUENCE</scope>
    <source>
        <strain evidence="2">MK2</strain>
    </source>
</reference>
<dbReference type="GeneID" id="64976977"/>
<organism evidence="2 3">
    <name type="scientific">Aspergillus puulaauensis</name>
    <dbReference type="NCBI Taxonomy" id="1220207"/>
    <lineage>
        <taxon>Eukaryota</taxon>
        <taxon>Fungi</taxon>
        <taxon>Dikarya</taxon>
        <taxon>Ascomycota</taxon>
        <taxon>Pezizomycotina</taxon>
        <taxon>Eurotiomycetes</taxon>
        <taxon>Eurotiomycetidae</taxon>
        <taxon>Eurotiales</taxon>
        <taxon>Aspergillaceae</taxon>
        <taxon>Aspergillus</taxon>
    </lineage>
</organism>
<dbReference type="AlphaFoldDB" id="A0A7R7XTA2"/>
<feature type="transmembrane region" description="Helical" evidence="1">
    <location>
        <begin position="225"/>
        <end position="241"/>
    </location>
</feature>
<protein>
    <submittedName>
        <fullName evidence="2">Uncharacterized protein</fullName>
    </submittedName>
</protein>
<dbReference type="InterPro" id="IPR053018">
    <property type="entry name" value="Elsinochrome_Biosynth-Asso"/>
</dbReference>
<accession>A0A7R7XTA2</accession>
<name>A0A7R7XTA2_9EURO</name>
<sequence length="462" mass="51850">MIHRYIRRPFRAFHTVKSSVNSRWVYLNTALTRCILAMSDLQLATGIGILISGYAQLRCGLSCYHWLVIGRLAWFSSLTHLSCLTLLRNYLHNRKSERQWRLALMLVLIIMLITAIVPTGRYDWTLDFEFDIHSSDDSPRPSEYAICWFSTLPPAYPFGTLLSMVVLVLLAGLGFIIRAIKLHKPLSDLLVKTRTRISEGLRRQLWMLYRCKTRRRGLPRFTGNALYYPALALFLSLRLFADHFSSMFFEVFWLLASFLIGLWSLLRAIHIFDPDPDFLGLFDDVSTNKWSFGQVMPVILLALPLIAILESFYPDNQAGVSSNVGTAPTDNISNSAPTMIGIPNMPPTVNRSTLNPDHNYYRYTTVMGAGTAYILLCELGLLLLALVYGLGTTPVLAATALGLGCITPLIGLWATVLVSFPIELLASRKGRSRYLRLLQPANVVLISCVSGGLIFVLSFFGV</sequence>
<evidence type="ECO:0000313" key="2">
    <source>
        <dbReference type="EMBL" id="BCS26972.1"/>
    </source>
</evidence>
<dbReference type="Proteomes" id="UP000654913">
    <property type="component" value="Chromosome 6"/>
</dbReference>
<keyword evidence="1" id="KW-0472">Membrane</keyword>
<dbReference type="KEGG" id="apuu:APUU_60020A"/>
<feature type="transmembrane region" description="Helical" evidence="1">
    <location>
        <begin position="99"/>
        <end position="117"/>
    </location>
</feature>
<reference evidence="2" key="2">
    <citation type="submission" date="2021-02" db="EMBL/GenBank/DDBJ databases">
        <title>Aspergillus puulaauensis MK2 genome sequence.</title>
        <authorList>
            <person name="Futagami T."/>
            <person name="Mori K."/>
            <person name="Kadooka C."/>
            <person name="Tanaka T."/>
        </authorList>
    </citation>
    <scope>NUCLEOTIDE SEQUENCE</scope>
    <source>
        <strain evidence="2">MK2</strain>
    </source>
</reference>
<feature type="transmembrane region" description="Helical" evidence="1">
    <location>
        <begin position="247"/>
        <end position="266"/>
    </location>
</feature>